<proteinExistence type="predicted"/>
<dbReference type="Gene3D" id="3.40.395.10">
    <property type="entry name" value="Adenoviral Proteinase, Chain A"/>
    <property type="match status" value="1"/>
</dbReference>
<keyword evidence="1" id="KW-0175">Coiled coil</keyword>
<dbReference type="InterPro" id="IPR039313">
    <property type="entry name" value="HIT4"/>
</dbReference>
<evidence type="ECO:0000256" key="1">
    <source>
        <dbReference type="SAM" id="Coils"/>
    </source>
</evidence>
<evidence type="ECO:0000313" key="4">
    <source>
        <dbReference type="Proteomes" id="UP000288805"/>
    </source>
</evidence>
<accession>A0A438BSJ2</accession>
<dbReference type="AlphaFoldDB" id="A0A438BSJ2"/>
<gene>
    <name evidence="3" type="ORF">CK203_089980</name>
</gene>
<reference evidence="3 4" key="1">
    <citation type="journal article" date="2018" name="PLoS Genet.">
        <title>Population sequencing reveals clonal diversity and ancestral inbreeding in the grapevine cultivar Chardonnay.</title>
        <authorList>
            <person name="Roach M.J."/>
            <person name="Johnson D.L."/>
            <person name="Bohlmann J."/>
            <person name="van Vuuren H.J."/>
            <person name="Jones S.J."/>
            <person name="Pretorius I.S."/>
            <person name="Schmidt S.A."/>
            <person name="Borneman A.R."/>
        </authorList>
    </citation>
    <scope>NUCLEOTIDE SEQUENCE [LARGE SCALE GENOMIC DNA]</scope>
    <source>
        <strain evidence="4">cv. Chardonnay</strain>
        <tissue evidence="3">Leaf</tissue>
    </source>
</reference>
<protein>
    <submittedName>
        <fullName evidence="3">Uncharacterized protein</fullName>
    </submittedName>
</protein>
<dbReference type="Proteomes" id="UP000288805">
    <property type="component" value="Unassembled WGS sequence"/>
</dbReference>
<feature type="coiled-coil region" evidence="1">
    <location>
        <begin position="301"/>
        <end position="328"/>
    </location>
</feature>
<dbReference type="EMBL" id="QGNW01002643">
    <property type="protein sequence ID" value="RVW13926.1"/>
    <property type="molecule type" value="Genomic_DNA"/>
</dbReference>
<dbReference type="PANTHER" id="PTHR33704:SF1">
    <property type="entry name" value="PROTEIN HEAT INTOLERANT 4-RELATED"/>
    <property type="match status" value="1"/>
</dbReference>
<organism evidence="3 4">
    <name type="scientific">Vitis vinifera</name>
    <name type="common">Grape</name>
    <dbReference type="NCBI Taxonomy" id="29760"/>
    <lineage>
        <taxon>Eukaryota</taxon>
        <taxon>Viridiplantae</taxon>
        <taxon>Streptophyta</taxon>
        <taxon>Embryophyta</taxon>
        <taxon>Tracheophyta</taxon>
        <taxon>Spermatophyta</taxon>
        <taxon>Magnoliopsida</taxon>
        <taxon>eudicotyledons</taxon>
        <taxon>Gunneridae</taxon>
        <taxon>Pentapetalae</taxon>
        <taxon>rosids</taxon>
        <taxon>Vitales</taxon>
        <taxon>Vitaceae</taxon>
        <taxon>Viteae</taxon>
        <taxon>Vitis</taxon>
    </lineage>
</organism>
<comment type="caution">
    <text evidence="3">The sequence shown here is derived from an EMBL/GenBank/DDBJ whole genome shotgun (WGS) entry which is preliminary data.</text>
</comment>
<dbReference type="SUPFAM" id="SSF54001">
    <property type="entry name" value="Cysteine proteinases"/>
    <property type="match status" value="1"/>
</dbReference>
<feature type="region of interest" description="Disordered" evidence="2">
    <location>
        <begin position="13"/>
        <end position="38"/>
    </location>
</feature>
<dbReference type="PANTHER" id="PTHR33704">
    <property type="entry name" value="PROTEIN HEAT INTOLERANT 4-RELATED"/>
    <property type="match status" value="1"/>
</dbReference>
<name>A0A438BSJ2_VITVI</name>
<feature type="region of interest" description="Disordered" evidence="2">
    <location>
        <begin position="76"/>
        <end position="130"/>
    </location>
</feature>
<evidence type="ECO:0000256" key="2">
    <source>
        <dbReference type="SAM" id="MobiDB-lite"/>
    </source>
</evidence>
<sequence>MLGGFGKVELVSTSAVQDETEKNKAPAVDEPVDPDENEDFDATQCQITDAQSHLNSLIASYNRDVKVLRTSFTSSHYRTDEGQPSNCHEHVNESGAPFYTNNPQHSPVHSGGQRRSSEDDLGCTNEGVSERPNVEDGVFFANEDPLHLGPHNMLVLTKEETHVADYVFDESKDPSEVLCAYGGYGVTWEQLQCLVGESFIDISVISMFCRYMNAKKRILLADTFLIHTLGCHTRMYAILYMQHWDGSGLNRTINSERMSLERLKFATHMVLDSENEIGEMEFIDKLIEEDEFDADQKDAFKNFVKDNVREAKKANRQAREARKKALQK</sequence>
<dbReference type="InterPro" id="IPR038765">
    <property type="entry name" value="Papain-like_cys_pep_sf"/>
</dbReference>
<evidence type="ECO:0000313" key="3">
    <source>
        <dbReference type="EMBL" id="RVW13926.1"/>
    </source>
</evidence>
<dbReference type="GO" id="GO:1900034">
    <property type="term" value="P:regulation of cellular response to heat"/>
    <property type="evidence" value="ECO:0007669"/>
    <property type="project" value="InterPro"/>
</dbReference>
<feature type="compositionally biased region" description="Basic and acidic residues" evidence="2">
    <location>
        <begin position="77"/>
        <end position="92"/>
    </location>
</feature>